<dbReference type="GeneID" id="71965199"/>
<dbReference type="SMART" id="SM01152">
    <property type="entry name" value="DUF167"/>
    <property type="match status" value="1"/>
</dbReference>
<dbReference type="Pfam" id="PF02594">
    <property type="entry name" value="DUF167"/>
    <property type="match status" value="1"/>
</dbReference>
<evidence type="ECO:0000256" key="1">
    <source>
        <dbReference type="ARBA" id="ARBA00010364"/>
    </source>
</evidence>
<dbReference type="NCBIfam" id="TIGR00251">
    <property type="entry name" value="DUF167 family protein"/>
    <property type="match status" value="1"/>
</dbReference>
<dbReference type="Proteomes" id="UP000831817">
    <property type="component" value="Chromosome"/>
</dbReference>
<evidence type="ECO:0000313" key="3">
    <source>
        <dbReference type="EMBL" id="BDH79302.1"/>
    </source>
</evidence>
<keyword evidence="4" id="KW-1185">Reference proteome</keyword>
<dbReference type="InterPro" id="IPR036591">
    <property type="entry name" value="YggU-like_sf"/>
</dbReference>
<dbReference type="SUPFAM" id="SSF69786">
    <property type="entry name" value="YggU-like"/>
    <property type="match status" value="1"/>
</dbReference>
<protein>
    <recommendedName>
        <fullName evidence="2">UPF0235 protein MTTB_06810</fullName>
    </recommendedName>
</protein>
<gene>
    <name evidence="3" type="ORF">MTTB_06810</name>
</gene>
<proteinExistence type="inferred from homology"/>
<dbReference type="RefSeq" id="WP_248565128.1">
    <property type="nucleotide sequence ID" value="NZ_AP025698.1"/>
</dbReference>
<reference evidence="3 4" key="1">
    <citation type="submission" date="2022-04" db="EMBL/GenBank/DDBJ databases">
        <title>Complete genome of Methanothermobacter tenebrarum strain RMAS.</title>
        <authorList>
            <person name="Nakamura K."/>
            <person name="Oshima K."/>
            <person name="Hattori M."/>
            <person name="Kamagata Y."/>
            <person name="Takamizawa K."/>
        </authorList>
    </citation>
    <scope>NUCLEOTIDE SEQUENCE [LARGE SCALE GENOMIC DNA]</scope>
    <source>
        <strain evidence="3 4">RMAS</strain>
    </source>
</reference>
<sequence length="95" mass="10875">MNGIKEDGEDLLVDIEVSPGSLKFEIGGYNPWRRRLEVKLKSPPSKGRANKELIKEFSRILSRDVKIINGIKSRNKTLKIKGIKKAEFIKKLKIK</sequence>
<evidence type="ECO:0000313" key="4">
    <source>
        <dbReference type="Proteomes" id="UP000831817"/>
    </source>
</evidence>
<comment type="similarity">
    <text evidence="1 2">Belongs to the UPF0235 family.</text>
</comment>
<dbReference type="InterPro" id="IPR003746">
    <property type="entry name" value="DUF167"/>
</dbReference>
<name>A0ABM7YDK0_9EURY</name>
<accession>A0ABM7YDK0</accession>
<evidence type="ECO:0000256" key="2">
    <source>
        <dbReference type="HAMAP-Rule" id="MF_00634"/>
    </source>
</evidence>
<organism evidence="3 4">
    <name type="scientific">Methanothermobacter tenebrarum</name>
    <dbReference type="NCBI Taxonomy" id="680118"/>
    <lineage>
        <taxon>Archaea</taxon>
        <taxon>Methanobacteriati</taxon>
        <taxon>Methanobacteriota</taxon>
        <taxon>Methanomada group</taxon>
        <taxon>Methanobacteria</taxon>
        <taxon>Methanobacteriales</taxon>
        <taxon>Methanobacteriaceae</taxon>
        <taxon>Methanothermobacter</taxon>
    </lineage>
</organism>
<dbReference type="Gene3D" id="3.30.1200.10">
    <property type="entry name" value="YggU-like"/>
    <property type="match status" value="1"/>
</dbReference>
<dbReference type="HAMAP" id="MF_00634">
    <property type="entry name" value="UPF0235"/>
    <property type="match status" value="1"/>
</dbReference>
<dbReference type="EMBL" id="AP025698">
    <property type="protein sequence ID" value="BDH79302.1"/>
    <property type="molecule type" value="Genomic_DNA"/>
</dbReference>